<evidence type="ECO:0000256" key="1">
    <source>
        <dbReference type="SAM" id="Coils"/>
    </source>
</evidence>
<sequence length="743" mass="78598">MRHTKKKILPFVFASGLLASSFAQAAQLGKLEVLSGAGEPFSAQIQVDSVAPEERATLQAKLASTDAFRAARLTMDPNLQNLRFSVEDGAEPGTARVKITADKPLPAGFIDTLVELTWAGGRVAREYTLTVPVGPTAAQEAPATRLPEIRPPMTQPTQATPPLQSQPASLAPPAQPTSNVAEGGSIQVQRGDTLSELALELAGDGVTLNQAMAALYEANKESFINGSVHMIREGAQIQVPNRAALRARSGNEALLVLAQNDDRNVYSAYARQIGLLTVENQSTAASATSTQGTIAPVQDTSAAATPKVDRLQIAPGAAQGTNNPDASAEELTAKNKALAEANERIALLEKNVSDLQRLLDMQEDVSEPVGAAVEGEVGIGSGSDSQSTDTDTAAALELPSDTLSDLAAEQTDEATANTTEGATEGTEAPVAEALAEDMPFDWMPWILAGAGGLAVFVILLLIARSRRNKTEEEEKGFDADDNASFSEVNQFDEAAAAASTSAVVQSSSSLNKSEDSDFDLDEVLNDRLKQAEPEQATQLSTPVPADPVQEEPTPSIDDIPELNEASDEALKQKDSLNSELTLEFPEEDAAAADTSNSILDDLDEIEKGTLAAQEELEEIRKQPISAVDENDFDASSAFDDLIESNPDKKESALDKELEESGAKSVDSNAEDAFDQAMVDLDVDVPNPKVDDATWQEVATKLDLAGAYVEIGDADGAKELLNEIVKKGDVDQVRKAKALLATLN</sequence>
<evidence type="ECO:0000256" key="3">
    <source>
        <dbReference type="SAM" id="Phobius"/>
    </source>
</evidence>
<feature type="region of interest" description="Disordered" evidence="2">
    <location>
        <begin position="532"/>
        <end position="560"/>
    </location>
</feature>
<dbReference type="NCBIfam" id="TIGR03504">
    <property type="entry name" value="FimV_Cterm"/>
    <property type="match status" value="1"/>
</dbReference>
<dbReference type="Proteomes" id="UP001165267">
    <property type="component" value="Unassembled WGS sequence"/>
</dbReference>
<dbReference type="Gene3D" id="1.20.58.2200">
    <property type="match status" value="1"/>
</dbReference>
<dbReference type="InterPro" id="IPR038440">
    <property type="entry name" value="FimV_C_sf"/>
</dbReference>
<keyword evidence="4" id="KW-0732">Signal</keyword>
<dbReference type="NCBIfam" id="TIGR03505">
    <property type="entry name" value="FimV_core"/>
    <property type="match status" value="1"/>
</dbReference>
<keyword evidence="3" id="KW-0472">Membrane</keyword>
<organism evidence="6 7">
    <name type="scientific">Limnobacter parvus</name>
    <dbReference type="NCBI Taxonomy" id="2939690"/>
    <lineage>
        <taxon>Bacteria</taxon>
        <taxon>Pseudomonadati</taxon>
        <taxon>Pseudomonadota</taxon>
        <taxon>Betaproteobacteria</taxon>
        <taxon>Burkholderiales</taxon>
        <taxon>Burkholderiaceae</taxon>
        <taxon>Limnobacter</taxon>
    </lineage>
</organism>
<dbReference type="InterPro" id="IPR020011">
    <property type="entry name" value="FimV_C"/>
</dbReference>
<feature type="compositionally biased region" description="Low complexity" evidence="2">
    <location>
        <begin position="155"/>
        <end position="172"/>
    </location>
</feature>
<feature type="coiled-coil region" evidence="1">
    <location>
        <begin position="331"/>
        <end position="365"/>
    </location>
</feature>
<keyword evidence="7" id="KW-1185">Reference proteome</keyword>
<keyword evidence="3" id="KW-1133">Transmembrane helix</keyword>
<evidence type="ECO:0000256" key="2">
    <source>
        <dbReference type="SAM" id="MobiDB-lite"/>
    </source>
</evidence>
<feature type="chain" id="PRO_5046741906" description="FimV N-terminal domain-containing protein" evidence="4">
    <location>
        <begin position="26"/>
        <end position="743"/>
    </location>
</feature>
<keyword evidence="3" id="KW-0812">Transmembrane</keyword>
<evidence type="ECO:0000313" key="6">
    <source>
        <dbReference type="EMBL" id="MCR2746824.1"/>
    </source>
</evidence>
<reference evidence="6" key="1">
    <citation type="submission" date="2022-07" db="EMBL/GenBank/DDBJ databases">
        <authorList>
            <person name="Xamxidin M."/>
        </authorList>
    </citation>
    <scope>NUCLEOTIDE SEQUENCE</scope>
    <source>
        <strain evidence="6">YS8-69</strain>
    </source>
</reference>
<feature type="region of interest" description="Disordered" evidence="2">
    <location>
        <begin position="621"/>
        <end position="669"/>
    </location>
</feature>
<feature type="domain" description="FimV N-terminal" evidence="5">
    <location>
        <begin position="27"/>
        <end position="130"/>
    </location>
</feature>
<dbReference type="InterPro" id="IPR057840">
    <property type="entry name" value="FimV_N"/>
</dbReference>
<dbReference type="Pfam" id="PF25800">
    <property type="entry name" value="FimV_N"/>
    <property type="match status" value="1"/>
</dbReference>
<comment type="caution">
    <text evidence="6">The sequence shown here is derived from an EMBL/GenBank/DDBJ whole genome shotgun (WGS) entry which is preliminary data.</text>
</comment>
<evidence type="ECO:0000259" key="5">
    <source>
        <dbReference type="Pfam" id="PF25800"/>
    </source>
</evidence>
<feature type="signal peptide" evidence="4">
    <location>
        <begin position="1"/>
        <end position="25"/>
    </location>
</feature>
<dbReference type="InterPro" id="IPR020012">
    <property type="entry name" value="LysM_FimV"/>
</dbReference>
<protein>
    <recommendedName>
        <fullName evidence="5">FimV N-terminal domain-containing protein</fullName>
    </recommendedName>
</protein>
<keyword evidence="1" id="KW-0175">Coiled coil</keyword>
<accession>A0ABT1XL47</accession>
<feature type="region of interest" description="Disordered" evidence="2">
    <location>
        <begin position="135"/>
        <end position="181"/>
    </location>
</feature>
<proteinExistence type="predicted"/>
<dbReference type="EMBL" id="JANKHG010000017">
    <property type="protein sequence ID" value="MCR2746824.1"/>
    <property type="molecule type" value="Genomic_DNA"/>
</dbReference>
<evidence type="ECO:0000313" key="7">
    <source>
        <dbReference type="Proteomes" id="UP001165267"/>
    </source>
</evidence>
<dbReference type="RefSeq" id="WP_257512034.1">
    <property type="nucleotide sequence ID" value="NZ_JANKHG010000017.1"/>
</dbReference>
<feature type="compositionally biased region" description="Basic and acidic residues" evidence="2">
    <location>
        <begin position="645"/>
        <end position="661"/>
    </location>
</feature>
<name>A0ABT1XL47_9BURK</name>
<feature type="transmembrane region" description="Helical" evidence="3">
    <location>
        <begin position="442"/>
        <end position="463"/>
    </location>
</feature>
<evidence type="ECO:0000256" key="4">
    <source>
        <dbReference type="SAM" id="SignalP"/>
    </source>
</evidence>
<gene>
    <name evidence="6" type="ORF">NSP04_09205</name>
</gene>